<evidence type="ECO:0000313" key="3">
    <source>
        <dbReference type="Proteomes" id="UP000091820"/>
    </source>
</evidence>
<keyword evidence="3" id="KW-1185">Reference proteome</keyword>
<dbReference type="EnsemblMetazoa" id="GBRI041595-RA">
    <property type="protein sequence ID" value="GBRI041595-PA"/>
    <property type="gene ID" value="GBRI041595"/>
</dbReference>
<proteinExistence type="predicted"/>
<dbReference type="Proteomes" id="UP000091820">
    <property type="component" value="Unassembled WGS sequence"/>
</dbReference>
<keyword evidence="1" id="KW-0812">Transmembrane</keyword>
<name>A0A1A9X273_9MUSC</name>
<reference evidence="2" key="2">
    <citation type="submission" date="2020-05" db="UniProtKB">
        <authorList>
            <consortium name="EnsemblMetazoa"/>
        </authorList>
    </citation>
    <scope>IDENTIFICATION</scope>
    <source>
        <strain evidence="2">IAEA</strain>
    </source>
</reference>
<reference evidence="3" key="1">
    <citation type="submission" date="2014-03" db="EMBL/GenBank/DDBJ databases">
        <authorList>
            <person name="Aksoy S."/>
            <person name="Warren W."/>
            <person name="Wilson R.K."/>
        </authorList>
    </citation>
    <scope>NUCLEOTIDE SEQUENCE [LARGE SCALE GENOMIC DNA]</scope>
    <source>
        <strain evidence="3">IAEA</strain>
    </source>
</reference>
<accession>A0A1A9X273</accession>
<evidence type="ECO:0000313" key="2">
    <source>
        <dbReference type="EnsemblMetazoa" id="GBRI041595-PA"/>
    </source>
</evidence>
<protein>
    <submittedName>
        <fullName evidence="2">Uncharacterized protein</fullName>
    </submittedName>
</protein>
<dbReference type="AlphaFoldDB" id="A0A1A9X273"/>
<feature type="transmembrane region" description="Helical" evidence="1">
    <location>
        <begin position="7"/>
        <end position="30"/>
    </location>
</feature>
<keyword evidence="1" id="KW-0472">Membrane</keyword>
<dbReference type="VEuPathDB" id="VectorBase:GBRI041595"/>
<evidence type="ECO:0000256" key="1">
    <source>
        <dbReference type="SAM" id="Phobius"/>
    </source>
</evidence>
<sequence>MLINERLLFAVHCVVIQFFEIVGIVLNYHYAKLQVNYIQTDDEVRASQLENSEKYFIVDYLVNQKANLLRKKREFETRFFRAYLAGGIRVHDVEEEEVILKEIARSDQCMNVVKSYDNEQVTICEHCIQLSFRKKIHFNIKTLDKLQPRQEVDNFVQVDGYVDIIAF</sequence>
<organism evidence="2 3">
    <name type="scientific">Glossina brevipalpis</name>
    <dbReference type="NCBI Taxonomy" id="37001"/>
    <lineage>
        <taxon>Eukaryota</taxon>
        <taxon>Metazoa</taxon>
        <taxon>Ecdysozoa</taxon>
        <taxon>Arthropoda</taxon>
        <taxon>Hexapoda</taxon>
        <taxon>Insecta</taxon>
        <taxon>Pterygota</taxon>
        <taxon>Neoptera</taxon>
        <taxon>Endopterygota</taxon>
        <taxon>Diptera</taxon>
        <taxon>Brachycera</taxon>
        <taxon>Muscomorpha</taxon>
        <taxon>Hippoboscoidea</taxon>
        <taxon>Glossinidae</taxon>
        <taxon>Glossina</taxon>
    </lineage>
</organism>
<keyword evidence="1" id="KW-1133">Transmembrane helix</keyword>